<dbReference type="InterPro" id="IPR008523">
    <property type="entry name" value="DUF805"/>
</dbReference>
<evidence type="ECO:0000256" key="1">
    <source>
        <dbReference type="SAM" id="Phobius"/>
    </source>
</evidence>
<keyword evidence="3" id="KW-1185">Reference proteome</keyword>
<keyword evidence="1" id="KW-0472">Membrane</keyword>
<keyword evidence="1" id="KW-0812">Transmembrane</keyword>
<dbReference type="PANTHER" id="PTHR34980">
    <property type="entry name" value="INNER MEMBRANE PROTEIN-RELATED-RELATED"/>
    <property type="match status" value="1"/>
</dbReference>
<dbReference type="PANTHER" id="PTHR34980:SF2">
    <property type="entry name" value="INNER MEMBRANE PROTEIN YHAH-RELATED"/>
    <property type="match status" value="1"/>
</dbReference>
<feature type="transmembrane region" description="Helical" evidence="1">
    <location>
        <begin position="103"/>
        <end position="129"/>
    </location>
</feature>
<dbReference type="RefSeq" id="WP_345375860.1">
    <property type="nucleotide sequence ID" value="NZ_BAABLM010000003.1"/>
</dbReference>
<keyword evidence="1" id="KW-1133">Transmembrane helix</keyword>
<dbReference type="EMBL" id="BAABLM010000003">
    <property type="protein sequence ID" value="GAA4676652.1"/>
    <property type="molecule type" value="Genomic_DNA"/>
</dbReference>
<organism evidence="2 3">
    <name type="scientific">Frondihabitans cladoniiphilus</name>
    <dbReference type="NCBI Taxonomy" id="715785"/>
    <lineage>
        <taxon>Bacteria</taxon>
        <taxon>Bacillati</taxon>
        <taxon>Actinomycetota</taxon>
        <taxon>Actinomycetes</taxon>
        <taxon>Micrococcales</taxon>
        <taxon>Microbacteriaceae</taxon>
        <taxon>Frondihabitans</taxon>
    </lineage>
</organism>
<feature type="transmembrane region" description="Helical" evidence="1">
    <location>
        <begin position="141"/>
        <end position="163"/>
    </location>
</feature>
<evidence type="ECO:0000313" key="2">
    <source>
        <dbReference type="EMBL" id="GAA4676652.1"/>
    </source>
</evidence>
<feature type="transmembrane region" description="Helical" evidence="1">
    <location>
        <begin position="68"/>
        <end position="91"/>
    </location>
</feature>
<protein>
    <recommendedName>
        <fullName evidence="4">DUF805 domain-containing protein</fullName>
    </recommendedName>
</protein>
<dbReference type="Proteomes" id="UP001501295">
    <property type="component" value="Unassembled WGS sequence"/>
</dbReference>
<name>A0ABP8W091_9MICO</name>
<proteinExistence type="predicted"/>
<accession>A0ABP8W091</accession>
<gene>
    <name evidence="2" type="ORF">GCM10025780_21620</name>
</gene>
<feature type="transmembrane region" description="Helical" evidence="1">
    <location>
        <begin position="44"/>
        <end position="62"/>
    </location>
</feature>
<evidence type="ECO:0008006" key="4">
    <source>
        <dbReference type="Google" id="ProtNLM"/>
    </source>
</evidence>
<evidence type="ECO:0000313" key="3">
    <source>
        <dbReference type="Proteomes" id="UP001501295"/>
    </source>
</evidence>
<sequence length="182" mass="19100">MSSLAQPEPVPLDRPLLGASLGQAVSRFWRKYATFSGRASRSEYWWWYLVAVIVNGVLNSLGRSGGPVGGVFQGLAGLWSLAIVIPTLALLWRRLHDTGRSGLWAFAPIALGVIGTVLAISGLFALHVASGDGASLVPGGVLLGISGLAFVATLVVVLVLTLLPSNPAGERFDRRAPYPVSA</sequence>
<dbReference type="Pfam" id="PF05656">
    <property type="entry name" value="DUF805"/>
    <property type="match status" value="1"/>
</dbReference>
<reference evidence="3" key="1">
    <citation type="journal article" date="2019" name="Int. J. Syst. Evol. Microbiol.">
        <title>The Global Catalogue of Microorganisms (GCM) 10K type strain sequencing project: providing services to taxonomists for standard genome sequencing and annotation.</title>
        <authorList>
            <consortium name="The Broad Institute Genomics Platform"/>
            <consortium name="The Broad Institute Genome Sequencing Center for Infectious Disease"/>
            <person name="Wu L."/>
            <person name="Ma J."/>
        </authorList>
    </citation>
    <scope>NUCLEOTIDE SEQUENCE [LARGE SCALE GENOMIC DNA]</scope>
    <source>
        <strain evidence="3">JCM 18956</strain>
    </source>
</reference>
<comment type="caution">
    <text evidence="2">The sequence shown here is derived from an EMBL/GenBank/DDBJ whole genome shotgun (WGS) entry which is preliminary data.</text>
</comment>